<evidence type="ECO:0000256" key="6">
    <source>
        <dbReference type="ARBA" id="ARBA00022806"/>
    </source>
</evidence>
<evidence type="ECO:0000313" key="14">
    <source>
        <dbReference type="Proteomes" id="UP000515146"/>
    </source>
</evidence>
<dbReference type="InterPro" id="IPR032284">
    <property type="entry name" value="RecQ_Zn-bd"/>
</dbReference>
<dbReference type="FunFam" id="3.40.50.300:FF:000444">
    <property type="entry name" value="ATP-dependent DNA helicase"/>
    <property type="match status" value="1"/>
</dbReference>
<organism evidence="14 15">
    <name type="scientific">Dermatophagoides pteronyssinus</name>
    <name type="common">European house dust mite</name>
    <dbReference type="NCBI Taxonomy" id="6956"/>
    <lineage>
        <taxon>Eukaryota</taxon>
        <taxon>Metazoa</taxon>
        <taxon>Ecdysozoa</taxon>
        <taxon>Arthropoda</taxon>
        <taxon>Chelicerata</taxon>
        <taxon>Arachnida</taxon>
        <taxon>Acari</taxon>
        <taxon>Acariformes</taxon>
        <taxon>Sarcoptiformes</taxon>
        <taxon>Astigmata</taxon>
        <taxon>Psoroptidia</taxon>
        <taxon>Analgoidea</taxon>
        <taxon>Pyroglyphidae</taxon>
        <taxon>Dermatophagoidinae</taxon>
        <taxon>Dermatophagoides</taxon>
    </lineage>
</organism>
<evidence type="ECO:0000256" key="3">
    <source>
        <dbReference type="ARBA" id="ARBA00022723"/>
    </source>
</evidence>
<dbReference type="GO" id="GO:0043138">
    <property type="term" value="F:3'-5' DNA helicase activity"/>
    <property type="evidence" value="ECO:0007669"/>
    <property type="project" value="UniProtKB-EC"/>
</dbReference>
<dbReference type="Proteomes" id="UP000515146">
    <property type="component" value="Unplaced"/>
</dbReference>
<keyword evidence="10 13" id="KW-0539">Nucleus</keyword>
<evidence type="ECO:0000256" key="13">
    <source>
        <dbReference type="RuleBase" id="RU364117"/>
    </source>
</evidence>
<dbReference type="GO" id="GO:0000724">
    <property type="term" value="P:double-strand break repair via homologous recombination"/>
    <property type="evidence" value="ECO:0007669"/>
    <property type="project" value="TreeGrafter"/>
</dbReference>
<dbReference type="PANTHER" id="PTHR13710:SF152">
    <property type="entry name" value="ATP-DEPENDENT DNA HELICASE Q5"/>
    <property type="match status" value="1"/>
</dbReference>
<dbReference type="AlphaFoldDB" id="A0A6P6Y0B0"/>
<dbReference type="GO" id="GO:0005524">
    <property type="term" value="F:ATP binding"/>
    <property type="evidence" value="ECO:0007669"/>
    <property type="project" value="UniProtKB-KW"/>
</dbReference>
<dbReference type="RefSeq" id="XP_027197729.1">
    <property type="nucleotide sequence ID" value="XM_027341928.1"/>
</dbReference>
<keyword evidence="9" id="KW-0413">Isomerase</keyword>
<dbReference type="CDD" id="cd18794">
    <property type="entry name" value="SF2_C_RecQ"/>
    <property type="match status" value="1"/>
</dbReference>
<dbReference type="SUPFAM" id="SSF52540">
    <property type="entry name" value="P-loop containing nucleoside triphosphate hydrolases"/>
    <property type="match status" value="1"/>
</dbReference>
<dbReference type="GO" id="GO:0003677">
    <property type="term" value="F:DNA binding"/>
    <property type="evidence" value="ECO:0007669"/>
    <property type="project" value="UniProtKB-KW"/>
</dbReference>
<name>A0A6P6Y0B0_DERPT</name>
<dbReference type="InterPro" id="IPR001650">
    <property type="entry name" value="Helicase_C-like"/>
</dbReference>
<dbReference type="KEGG" id="dpte:113792060"/>
<dbReference type="Pfam" id="PF00270">
    <property type="entry name" value="DEAD"/>
    <property type="match status" value="1"/>
</dbReference>
<keyword evidence="3" id="KW-0479">Metal-binding</keyword>
<keyword evidence="4 13" id="KW-0547">Nucleotide-binding</keyword>
<evidence type="ECO:0000256" key="11">
    <source>
        <dbReference type="ARBA" id="ARBA00034617"/>
    </source>
</evidence>
<evidence type="ECO:0000256" key="1">
    <source>
        <dbReference type="ARBA" id="ARBA00004123"/>
    </source>
</evidence>
<evidence type="ECO:0000256" key="10">
    <source>
        <dbReference type="ARBA" id="ARBA00023242"/>
    </source>
</evidence>
<keyword evidence="8" id="KW-0238">DNA-binding</keyword>
<protein>
    <recommendedName>
        <fullName evidence="13">ATP-dependent DNA helicase</fullName>
        <ecNumber evidence="13">5.6.2.4</ecNumber>
    </recommendedName>
</protein>
<keyword evidence="6 13" id="KW-0347">Helicase</keyword>
<dbReference type="GO" id="GO:0005634">
    <property type="term" value="C:nucleus"/>
    <property type="evidence" value="ECO:0007669"/>
    <property type="project" value="UniProtKB-SubCell"/>
</dbReference>
<dbReference type="GO" id="GO:0005737">
    <property type="term" value="C:cytoplasm"/>
    <property type="evidence" value="ECO:0007669"/>
    <property type="project" value="TreeGrafter"/>
</dbReference>
<dbReference type="SMART" id="SM00487">
    <property type="entry name" value="DEXDc"/>
    <property type="match status" value="1"/>
</dbReference>
<dbReference type="GO" id="GO:0009378">
    <property type="term" value="F:four-way junction helicase activity"/>
    <property type="evidence" value="ECO:0007669"/>
    <property type="project" value="TreeGrafter"/>
</dbReference>
<dbReference type="GO" id="GO:0016787">
    <property type="term" value="F:hydrolase activity"/>
    <property type="evidence" value="ECO:0007669"/>
    <property type="project" value="UniProtKB-KW"/>
</dbReference>
<dbReference type="PANTHER" id="PTHR13710">
    <property type="entry name" value="DNA HELICASE RECQ FAMILY MEMBER"/>
    <property type="match status" value="1"/>
</dbReference>
<accession>A0A6P6Y0B0</accession>
<dbReference type="InParanoid" id="A0A6P6Y0B0"/>
<dbReference type="NCBIfam" id="TIGR00614">
    <property type="entry name" value="recQ_fam"/>
    <property type="match status" value="1"/>
</dbReference>
<evidence type="ECO:0000256" key="4">
    <source>
        <dbReference type="ARBA" id="ARBA00022741"/>
    </source>
</evidence>
<comment type="subcellular location">
    <subcellularLocation>
        <location evidence="1 13">Nucleus</location>
    </subcellularLocation>
</comment>
<dbReference type="Pfam" id="PF00271">
    <property type="entry name" value="Helicase_C"/>
    <property type="match status" value="1"/>
</dbReference>
<dbReference type="GO" id="GO:0046872">
    <property type="term" value="F:metal ion binding"/>
    <property type="evidence" value="ECO:0007669"/>
    <property type="project" value="UniProtKB-KW"/>
</dbReference>
<evidence type="ECO:0000313" key="15">
    <source>
        <dbReference type="RefSeq" id="XP_027197729.1"/>
    </source>
</evidence>
<evidence type="ECO:0000256" key="7">
    <source>
        <dbReference type="ARBA" id="ARBA00022840"/>
    </source>
</evidence>
<dbReference type="Gene3D" id="3.40.50.300">
    <property type="entry name" value="P-loop containing nucleotide triphosphate hydrolases"/>
    <property type="match status" value="2"/>
</dbReference>
<sequence>MSFSKSKITDFFQKNNDGWNETVKRSNNFSDGSFHKKPANKNRAKRKKLEFTSSTTYQRSIVNFDSNNDDDTSNEIDSPKSQSCPVKMLDSSKSYKNAEEVLQIVFGHQSFRNNLQESAIKKAIEGKADIFISMPTGAGKSLCFQLPAIFDNTKITIVISPLLALISNQVSSLRNLGIACESFNSQTTEAEKEKIKKDLISTNVSIRLLYITPEMAATTFFHEVMNHLVRTNQLSRFVVDEAHCVSQWGHDFRPAYIKLGILKSKHPSVPWMALTATASSKVVNDIISILKFRLPVCKYIMSNFRSNLHYDVYYKDSPENTPLEDLKNFVIEELGSNDQQLFNKMSATESIFDRAARLSKTAKKTDKKDENVGIIYCRTREQCEEIANLLSRSGIKANAYHAGLTAHKRRECQEKWMKGVIKCIIATISFGMGVDKGQVRFVVHWNLPQSLTGYYQESGRAGRDGLPSKCRIYYSIDDRDAIAYLIRQDIEKRKISKQFAKHNGEESYDYEITMKNFEKMIRYCENFQKCRHSFLLSEFVGDENIVHNGCGSSCDICCDARAVKKRFEKFEKIRMKNLYGSCRKNDDDNDTFFLPKRDEIKEQSEFQIKKEIQTIDIVKAEFKKRKTVATSPSKSTFKSAATVVLENSSDKNGNKIKKDSIDNDTRQMFRDKMIAEIRIHLNQVNESKNFNNSTIELIVKEEESKIFSSKSPNRMLYRASIANLLKQIRDSTKSQKLNATIEQYRK</sequence>
<keyword evidence="5 13" id="KW-0378">Hydrolase</keyword>
<evidence type="ECO:0000256" key="8">
    <source>
        <dbReference type="ARBA" id="ARBA00023125"/>
    </source>
</evidence>
<dbReference type="SMART" id="SM00490">
    <property type="entry name" value="HELICc"/>
    <property type="match status" value="1"/>
</dbReference>
<dbReference type="InterPro" id="IPR004589">
    <property type="entry name" value="DNA_helicase_ATP-dep_RecQ"/>
</dbReference>
<reference evidence="15" key="1">
    <citation type="submission" date="2025-08" db="UniProtKB">
        <authorList>
            <consortium name="RefSeq"/>
        </authorList>
    </citation>
    <scope>IDENTIFICATION</scope>
    <source>
        <strain evidence="15">Airmid</strain>
    </source>
</reference>
<dbReference type="FunCoup" id="A0A6P6Y0B0">
    <property type="interactions" value="1768"/>
</dbReference>
<evidence type="ECO:0000256" key="9">
    <source>
        <dbReference type="ARBA" id="ARBA00023235"/>
    </source>
</evidence>
<keyword evidence="7 13" id="KW-0067">ATP-binding</keyword>
<evidence type="ECO:0000256" key="5">
    <source>
        <dbReference type="ARBA" id="ARBA00022801"/>
    </source>
</evidence>
<dbReference type="PROSITE" id="PS00690">
    <property type="entry name" value="DEAH_ATP_HELICASE"/>
    <property type="match status" value="1"/>
</dbReference>
<comment type="catalytic activity">
    <reaction evidence="11 13">
        <text>Couples ATP hydrolysis with the unwinding of duplex DNA by translocating in the 3'-5' direction.</text>
        <dbReference type="EC" id="5.6.2.4"/>
    </reaction>
</comment>
<gene>
    <name evidence="15" type="primary">LOC113792060</name>
</gene>
<dbReference type="OrthoDB" id="10261556at2759"/>
<dbReference type="InterPro" id="IPR011545">
    <property type="entry name" value="DEAD/DEAH_box_helicase_dom"/>
</dbReference>
<dbReference type="InterPro" id="IPR002464">
    <property type="entry name" value="DNA/RNA_helicase_DEAH_CS"/>
</dbReference>
<comment type="similarity">
    <text evidence="2 13">Belongs to the helicase family. RecQ subfamily.</text>
</comment>
<dbReference type="PROSITE" id="PS51194">
    <property type="entry name" value="HELICASE_CTER"/>
    <property type="match status" value="1"/>
</dbReference>
<dbReference type="InterPro" id="IPR014001">
    <property type="entry name" value="Helicase_ATP-bd"/>
</dbReference>
<proteinExistence type="inferred from homology"/>
<dbReference type="InterPro" id="IPR027417">
    <property type="entry name" value="P-loop_NTPase"/>
</dbReference>
<dbReference type="CTD" id="39594"/>
<dbReference type="PROSITE" id="PS51192">
    <property type="entry name" value="HELICASE_ATP_BIND_1"/>
    <property type="match status" value="1"/>
</dbReference>
<keyword evidence="14" id="KW-1185">Reference proteome</keyword>
<dbReference type="EC" id="5.6.2.4" evidence="13"/>
<evidence type="ECO:0000256" key="2">
    <source>
        <dbReference type="ARBA" id="ARBA00005446"/>
    </source>
</evidence>
<evidence type="ECO:0000256" key="12">
    <source>
        <dbReference type="ARBA" id="ARBA00049360"/>
    </source>
</evidence>
<comment type="catalytic activity">
    <reaction evidence="12 13">
        <text>ATP + H2O = ADP + phosphate + H(+)</text>
        <dbReference type="Rhea" id="RHEA:13065"/>
        <dbReference type="ChEBI" id="CHEBI:15377"/>
        <dbReference type="ChEBI" id="CHEBI:15378"/>
        <dbReference type="ChEBI" id="CHEBI:30616"/>
        <dbReference type="ChEBI" id="CHEBI:43474"/>
        <dbReference type="ChEBI" id="CHEBI:456216"/>
    </reaction>
</comment>
<dbReference type="Pfam" id="PF16124">
    <property type="entry name" value="RecQ_Zn_bind"/>
    <property type="match status" value="1"/>
</dbReference>
<dbReference type="GO" id="GO:0005694">
    <property type="term" value="C:chromosome"/>
    <property type="evidence" value="ECO:0007669"/>
    <property type="project" value="TreeGrafter"/>
</dbReference>